<feature type="domain" description="Helicase ATP-binding" evidence="6">
    <location>
        <begin position="25"/>
        <end position="196"/>
    </location>
</feature>
<organism evidence="8 9">
    <name type="scientific">Ranatra chinensis</name>
    <dbReference type="NCBI Taxonomy" id="642074"/>
    <lineage>
        <taxon>Eukaryota</taxon>
        <taxon>Metazoa</taxon>
        <taxon>Ecdysozoa</taxon>
        <taxon>Arthropoda</taxon>
        <taxon>Hexapoda</taxon>
        <taxon>Insecta</taxon>
        <taxon>Pterygota</taxon>
        <taxon>Neoptera</taxon>
        <taxon>Paraneoptera</taxon>
        <taxon>Hemiptera</taxon>
        <taxon>Heteroptera</taxon>
        <taxon>Panheteroptera</taxon>
        <taxon>Nepomorpha</taxon>
        <taxon>Nepidae</taxon>
        <taxon>Ranatrinae</taxon>
        <taxon>Ranatra</taxon>
    </lineage>
</organism>
<evidence type="ECO:0000256" key="3">
    <source>
        <dbReference type="ARBA" id="ARBA00022806"/>
    </source>
</evidence>
<evidence type="ECO:0000256" key="5">
    <source>
        <dbReference type="RuleBase" id="RU000492"/>
    </source>
</evidence>
<reference evidence="8 9" key="1">
    <citation type="submission" date="2024-07" db="EMBL/GenBank/DDBJ databases">
        <title>Chromosome-level genome assembly of the water stick insect Ranatra chinensis (Heteroptera: Nepidae).</title>
        <authorList>
            <person name="Liu X."/>
        </authorList>
    </citation>
    <scope>NUCLEOTIDE SEQUENCE [LARGE SCALE GENOMIC DNA]</scope>
    <source>
        <strain evidence="8">Cailab_2021Rc</strain>
        <tissue evidence="8">Muscle</tissue>
    </source>
</reference>
<dbReference type="CDD" id="cd17955">
    <property type="entry name" value="DEADc_DDX49"/>
    <property type="match status" value="1"/>
</dbReference>
<keyword evidence="2 5" id="KW-0378">Hydrolase</keyword>
<dbReference type="SUPFAM" id="SSF52540">
    <property type="entry name" value="P-loop containing nucleoside triphosphate hydrolases"/>
    <property type="match status" value="1"/>
</dbReference>
<dbReference type="EMBL" id="JBFDAA010000008">
    <property type="protein sequence ID" value="KAL1129952.1"/>
    <property type="molecule type" value="Genomic_DNA"/>
</dbReference>
<keyword evidence="3 5" id="KW-0347">Helicase</keyword>
<accession>A0ABD0YTU0</accession>
<dbReference type="GO" id="GO:0016787">
    <property type="term" value="F:hydrolase activity"/>
    <property type="evidence" value="ECO:0007669"/>
    <property type="project" value="UniProtKB-KW"/>
</dbReference>
<evidence type="ECO:0000256" key="4">
    <source>
        <dbReference type="ARBA" id="ARBA00022840"/>
    </source>
</evidence>
<evidence type="ECO:0000256" key="2">
    <source>
        <dbReference type="ARBA" id="ARBA00022801"/>
    </source>
</evidence>
<dbReference type="InterPro" id="IPR050079">
    <property type="entry name" value="DEAD_box_RNA_helicase"/>
</dbReference>
<dbReference type="AlphaFoldDB" id="A0ABD0YTU0"/>
<gene>
    <name evidence="8" type="ORF">AAG570_012896</name>
</gene>
<dbReference type="InterPro" id="IPR011545">
    <property type="entry name" value="DEAD/DEAH_box_helicase_dom"/>
</dbReference>
<dbReference type="InterPro" id="IPR001650">
    <property type="entry name" value="Helicase_C-like"/>
</dbReference>
<dbReference type="PROSITE" id="PS00039">
    <property type="entry name" value="DEAD_ATP_HELICASE"/>
    <property type="match status" value="1"/>
</dbReference>
<dbReference type="Pfam" id="PF00271">
    <property type="entry name" value="Helicase_C"/>
    <property type="match status" value="1"/>
</dbReference>
<evidence type="ECO:0000313" key="8">
    <source>
        <dbReference type="EMBL" id="KAL1129952.1"/>
    </source>
</evidence>
<dbReference type="InterPro" id="IPR027417">
    <property type="entry name" value="P-loop_NTPase"/>
</dbReference>
<keyword evidence="9" id="KW-1185">Reference proteome</keyword>
<evidence type="ECO:0008006" key="10">
    <source>
        <dbReference type="Google" id="ProtNLM"/>
    </source>
</evidence>
<dbReference type="SMART" id="SM00490">
    <property type="entry name" value="HELICc"/>
    <property type="match status" value="1"/>
</dbReference>
<dbReference type="InterPro" id="IPR000629">
    <property type="entry name" value="RNA-helicase_DEAD-box_CS"/>
</dbReference>
<evidence type="ECO:0000313" key="9">
    <source>
        <dbReference type="Proteomes" id="UP001558652"/>
    </source>
</evidence>
<dbReference type="PROSITE" id="PS51194">
    <property type="entry name" value="HELICASE_CTER"/>
    <property type="match status" value="1"/>
</dbReference>
<dbReference type="GO" id="GO:0004386">
    <property type="term" value="F:helicase activity"/>
    <property type="evidence" value="ECO:0007669"/>
    <property type="project" value="UniProtKB-KW"/>
</dbReference>
<dbReference type="Proteomes" id="UP001558652">
    <property type="component" value="Unassembled WGS sequence"/>
</dbReference>
<dbReference type="CDD" id="cd18787">
    <property type="entry name" value="SF2_C_DEAD"/>
    <property type="match status" value="1"/>
</dbReference>
<sequence length="434" mass="48911">MDLSNHEKLYFLGVHTPTPIQENCIPEILKGKNCIGAAKTGSGKTFAFTLPILQKLSENPYGVFALILTPTRELAFQIRDSFEAVGKVIKLRQVVAVGGMDGVEQGKELANKPHIVIATPGRLSDHLKSCNTFTLDRINFLVLDEADKLLEGSFDDDIKVIFDALPKKKQVLLFSATITDTLEKVKKVTGTDVFQWEEKTDVATVADLDQFYVLCPGYIRDAYLVETIRTFIKETERSSVIVFTDTCKNCQVLSMTLNDIGLDNVPLHSMIPQRERLLSLTKFKSNQIRILIGTDAASRGLDIPMVDLVLNYTLPTAAKDYIHRVGRTARAGKKGRAISLVTPSDIALLNSIEESINAKLEPYKIESKEVAKLFTQVSATRHESEIRLNQGDFYKKRIINKRKKLMMENKFQPMELNFTDIFKEKQRVKKKLKI</sequence>
<dbReference type="PANTHER" id="PTHR47959:SF24">
    <property type="entry name" value="ATP-DEPENDENT RNA HELICASE"/>
    <property type="match status" value="1"/>
</dbReference>
<feature type="domain" description="Helicase C-terminal" evidence="7">
    <location>
        <begin position="227"/>
        <end position="371"/>
    </location>
</feature>
<dbReference type="SMART" id="SM00487">
    <property type="entry name" value="DEXDc"/>
    <property type="match status" value="1"/>
</dbReference>
<comment type="caution">
    <text evidence="8">The sequence shown here is derived from an EMBL/GenBank/DDBJ whole genome shotgun (WGS) entry which is preliminary data.</text>
</comment>
<dbReference type="Gene3D" id="3.40.50.300">
    <property type="entry name" value="P-loop containing nucleotide triphosphate hydrolases"/>
    <property type="match status" value="2"/>
</dbReference>
<evidence type="ECO:0000256" key="1">
    <source>
        <dbReference type="ARBA" id="ARBA00022741"/>
    </source>
</evidence>
<name>A0ABD0YTU0_9HEMI</name>
<dbReference type="PROSITE" id="PS51192">
    <property type="entry name" value="HELICASE_ATP_BIND_1"/>
    <property type="match status" value="1"/>
</dbReference>
<keyword evidence="1 5" id="KW-0547">Nucleotide-binding</keyword>
<evidence type="ECO:0000259" key="6">
    <source>
        <dbReference type="PROSITE" id="PS51192"/>
    </source>
</evidence>
<dbReference type="Pfam" id="PF00270">
    <property type="entry name" value="DEAD"/>
    <property type="match status" value="1"/>
</dbReference>
<evidence type="ECO:0000259" key="7">
    <source>
        <dbReference type="PROSITE" id="PS51194"/>
    </source>
</evidence>
<proteinExistence type="inferred from homology"/>
<comment type="similarity">
    <text evidence="5">Belongs to the DEAD box helicase family.</text>
</comment>
<dbReference type="InterPro" id="IPR014001">
    <property type="entry name" value="Helicase_ATP-bd"/>
</dbReference>
<protein>
    <recommendedName>
        <fullName evidence="10">RNA helicase</fullName>
    </recommendedName>
</protein>
<dbReference type="GO" id="GO:0005524">
    <property type="term" value="F:ATP binding"/>
    <property type="evidence" value="ECO:0007669"/>
    <property type="project" value="UniProtKB-KW"/>
</dbReference>
<dbReference type="PANTHER" id="PTHR47959">
    <property type="entry name" value="ATP-DEPENDENT RNA HELICASE RHLE-RELATED"/>
    <property type="match status" value="1"/>
</dbReference>
<keyword evidence="4 5" id="KW-0067">ATP-binding</keyword>